<accession>A0AAQ3L9C6</accession>
<dbReference type="EMBL" id="CP136898">
    <property type="protein sequence ID" value="WOL19517.1"/>
    <property type="molecule type" value="Genomic_DNA"/>
</dbReference>
<evidence type="ECO:0000256" key="4">
    <source>
        <dbReference type="ARBA" id="ARBA00023163"/>
    </source>
</evidence>
<evidence type="ECO:0000256" key="3">
    <source>
        <dbReference type="ARBA" id="ARBA00023125"/>
    </source>
</evidence>
<dbReference type="CDD" id="cd10017">
    <property type="entry name" value="B3_DNA"/>
    <property type="match status" value="1"/>
</dbReference>
<keyword evidence="5" id="KW-0539">Nucleus</keyword>
<evidence type="ECO:0000313" key="7">
    <source>
        <dbReference type="EMBL" id="WOL19517.1"/>
    </source>
</evidence>
<keyword evidence="2" id="KW-0805">Transcription regulation</keyword>
<organism evidence="7 8">
    <name type="scientific">Canna indica</name>
    <name type="common">Indian-shot</name>
    <dbReference type="NCBI Taxonomy" id="4628"/>
    <lineage>
        <taxon>Eukaryota</taxon>
        <taxon>Viridiplantae</taxon>
        <taxon>Streptophyta</taxon>
        <taxon>Embryophyta</taxon>
        <taxon>Tracheophyta</taxon>
        <taxon>Spermatophyta</taxon>
        <taxon>Magnoliopsida</taxon>
        <taxon>Liliopsida</taxon>
        <taxon>Zingiberales</taxon>
        <taxon>Cannaceae</taxon>
        <taxon>Canna</taxon>
    </lineage>
</organism>
<keyword evidence="4" id="KW-0804">Transcription</keyword>
<dbReference type="InterPro" id="IPR003340">
    <property type="entry name" value="B3_DNA-bd"/>
</dbReference>
<keyword evidence="8" id="KW-1185">Reference proteome</keyword>
<evidence type="ECO:0000259" key="6">
    <source>
        <dbReference type="PROSITE" id="PS50863"/>
    </source>
</evidence>
<reference evidence="7 8" key="1">
    <citation type="submission" date="2023-10" db="EMBL/GenBank/DDBJ databases">
        <title>Chromosome-scale genome assembly provides insights into flower coloration mechanisms of Canna indica.</title>
        <authorList>
            <person name="Li C."/>
        </authorList>
    </citation>
    <scope>NUCLEOTIDE SEQUENCE [LARGE SCALE GENOMIC DNA]</scope>
    <source>
        <tissue evidence="7">Flower</tissue>
    </source>
</reference>
<dbReference type="AlphaFoldDB" id="A0AAQ3L9C6"/>
<dbReference type="Gene3D" id="2.40.330.10">
    <property type="entry name" value="DNA-binding pseudobarrel domain"/>
    <property type="match status" value="1"/>
</dbReference>
<evidence type="ECO:0000256" key="5">
    <source>
        <dbReference type="ARBA" id="ARBA00023242"/>
    </source>
</evidence>
<dbReference type="SMART" id="SM01019">
    <property type="entry name" value="B3"/>
    <property type="match status" value="1"/>
</dbReference>
<name>A0AAQ3L9C6_9LILI</name>
<proteinExistence type="predicted"/>
<evidence type="ECO:0000256" key="2">
    <source>
        <dbReference type="ARBA" id="ARBA00023015"/>
    </source>
</evidence>
<evidence type="ECO:0000256" key="1">
    <source>
        <dbReference type="ARBA" id="ARBA00004123"/>
    </source>
</evidence>
<feature type="domain" description="TF-B3" evidence="6">
    <location>
        <begin position="99"/>
        <end position="205"/>
    </location>
</feature>
<keyword evidence="3" id="KW-0238">DNA-binding</keyword>
<dbReference type="GO" id="GO:0003700">
    <property type="term" value="F:DNA-binding transcription factor activity"/>
    <property type="evidence" value="ECO:0007669"/>
    <property type="project" value="InterPro"/>
</dbReference>
<comment type="subcellular location">
    <subcellularLocation>
        <location evidence="1">Nucleus</location>
    </subcellularLocation>
</comment>
<dbReference type="Proteomes" id="UP001327560">
    <property type="component" value="Chromosome 9"/>
</dbReference>
<protein>
    <submittedName>
        <fullName evidence="7">AP2/ERF and B3 domain-containing transcription factor</fullName>
    </submittedName>
</protein>
<dbReference type="PROSITE" id="PS50863">
    <property type="entry name" value="B3"/>
    <property type="match status" value="1"/>
</dbReference>
<dbReference type="InterPro" id="IPR015300">
    <property type="entry name" value="DNA-bd_pseudobarrel_sf"/>
</dbReference>
<dbReference type="Pfam" id="PF02362">
    <property type="entry name" value="B3"/>
    <property type="match status" value="1"/>
</dbReference>
<dbReference type="PANTHER" id="PTHR31140">
    <property type="entry name" value="B3 DOMAIN-CONTAINING TRANSCRIPTION FACTOR ABI3"/>
    <property type="match status" value="1"/>
</dbReference>
<dbReference type="PANTHER" id="PTHR31140:SF58">
    <property type="entry name" value="DNA-BINDING PROTEIN RAV1"/>
    <property type="match status" value="1"/>
</dbReference>
<dbReference type="GO" id="GO:0003677">
    <property type="term" value="F:DNA binding"/>
    <property type="evidence" value="ECO:0007669"/>
    <property type="project" value="UniProtKB-KW"/>
</dbReference>
<gene>
    <name evidence="7" type="ORF">Cni_G28315</name>
</gene>
<dbReference type="InterPro" id="IPR044800">
    <property type="entry name" value="LEC2-like"/>
</dbReference>
<evidence type="ECO:0000313" key="8">
    <source>
        <dbReference type="Proteomes" id="UP001327560"/>
    </source>
</evidence>
<dbReference type="GO" id="GO:0005634">
    <property type="term" value="C:nucleus"/>
    <property type="evidence" value="ECO:0007669"/>
    <property type="project" value="UniProtKB-SubCell"/>
</dbReference>
<dbReference type="SUPFAM" id="SSF101936">
    <property type="entry name" value="DNA-binding pseudobarrel domain"/>
    <property type="match status" value="1"/>
</dbReference>
<sequence>MKRRVHREESESCPAWAHKALPWRPALLQVPGDAQNRGAPNDQERCRVLVQRSTSNSCSTPLIKKAMAAAAAAAVTTSPPRFGLVPAGRSNNVTFMEMFIKQLTPSDVGKLNRLVIPKKYAMQYFPQVASDAAEVLVEFLDKEARRWTFRYCYWKSSQSYVFTKGWNKFVKEKKLQAKDAVAFYRCQENDGLKRTYCLINIIRCNDSASSSVIEPRLSLKRKREGRDEEAELSLETPPEKGLKLFGVRII</sequence>